<evidence type="ECO:0000256" key="2">
    <source>
        <dbReference type="ARBA" id="ARBA00022475"/>
    </source>
</evidence>
<sequence length="512" mass="56205">MAWPFTHGLRALSASPVSYHHRLGTPLLRFGRRDVWRLRDACEGTGILGGVGSGKTSGSGQTIAASFLTAGMGGMVLCAKNNEADRWRKWARAAGRERSLFVIDASGTHRINIMDYVASTLARDGFEQNLAAVLLEAAEASRILKSASGGGGDNSFFRDYAELCLNSALPLLNKVMPQLRLRDLQRFIDSAPRSMDEASSPDWQKSSFCSEVLIKLAALAQGGDSHAARLAEEYADFWLVQFATLGDRTRGSVVATLSATLNGLMTGKIAELFSTDTTIVPDITQEGAILVLDMSAHEFGSVGIVAQQILKLLWMKSIQHRRIHAKMRPQFLWIDECQYFFSEADAEFLSTSREYRACPVYITQDLPTFYAALGGDNAENRGKQIVAKFQTRLFHANTDPVTNAFASEIIGKSRRYKVSWSTSSGRNSGGSGNQGERESGTGGGAGRNQGRTRSIDTYEEADVLPDYFGNELRNGGKENRFKVDAIVVRAATRFRAAKRNRLKVTFDQRARA</sequence>
<keyword evidence="5" id="KW-0472">Membrane</keyword>
<keyword evidence="2" id="KW-1003">Cell membrane</keyword>
<organism evidence="8 9">
    <name type="scientific">Jannaschia pagri</name>
    <dbReference type="NCBI Taxonomy" id="2829797"/>
    <lineage>
        <taxon>Bacteria</taxon>
        <taxon>Pseudomonadati</taxon>
        <taxon>Pseudomonadota</taxon>
        <taxon>Alphaproteobacteria</taxon>
        <taxon>Rhodobacterales</taxon>
        <taxon>Roseobacteraceae</taxon>
        <taxon>Jannaschia</taxon>
    </lineage>
</organism>
<dbReference type="Proteomes" id="UP000786693">
    <property type="component" value="Unassembled WGS sequence"/>
</dbReference>
<comment type="subcellular location">
    <subcellularLocation>
        <location evidence="1">Cell membrane</location>
        <topology evidence="1">Multi-pass membrane protein</topology>
    </subcellularLocation>
</comment>
<name>A0ABQ4NRV1_9RHOB</name>
<evidence type="ECO:0000256" key="4">
    <source>
        <dbReference type="ARBA" id="ARBA00022989"/>
    </source>
</evidence>
<proteinExistence type="predicted"/>
<dbReference type="InterPro" id="IPR051539">
    <property type="entry name" value="T4SS-coupling_protein"/>
</dbReference>
<feature type="region of interest" description="Disordered" evidence="6">
    <location>
        <begin position="420"/>
        <end position="456"/>
    </location>
</feature>
<dbReference type="Gene3D" id="3.40.50.300">
    <property type="entry name" value="P-loop containing nucleotide triphosphate hydrolases"/>
    <property type="match status" value="1"/>
</dbReference>
<keyword evidence="3" id="KW-0812">Transmembrane</keyword>
<keyword evidence="9" id="KW-1185">Reference proteome</keyword>
<evidence type="ECO:0000259" key="7">
    <source>
        <dbReference type="Pfam" id="PF12696"/>
    </source>
</evidence>
<accession>A0ABQ4NRV1</accession>
<evidence type="ECO:0000256" key="6">
    <source>
        <dbReference type="SAM" id="MobiDB-lite"/>
    </source>
</evidence>
<dbReference type="Pfam" id="PF12696">
    <property type="entry name" value="TraG-D_C"/>
    <property type="match status" value="1"/>
</dbReference>
<dbReference type="SUPFAM" id="SSF52540">
    <property type="entry name" value="P-loop containing nucleoside triphosphate hydrolases"/>
    <property type="match status" value="1"/>
</dbReference>
<dbReference type="PANTHER" id="PTHR37937:SF1">
    <property type="entry name" value="CONJUGATIVE TRANSFER: DNA TRANSPORT"/>
    <property type="match status" value="1"/>
</dbReference>
<gene>
    <name evidence="8" type="ORF">JANAI62_37430</name>
</gene>
<evidence type="ECO:0000256" key="5">
    <source>
        <dbReference type="ARBA" id="ARBA00023136"/>
    </source>
</evidence>
<reference evidence="8 9" key="1">
    <citation type="submission" date="2021-05" db="EMBL/GenBank/DDBJ databases">
        <title>Bacteria Genome sequencing.</title>
        <authorList>
            <person name="Takabe Y."/>
            <person name="Nakajima Y."/>
            <person name="Suzuki S."/>
            <person name="Shiozaki T."/>
        </authorList>
    </citation>
    <scope>NUCLEOTIDE SEQUENCE [LARGE SCALE GENOMIC DNA]</scope>
    <source>
        <strain evidence="8 9">AI_62</strain>
    </source>
</reference>
<evidence type="ECO:0000256" key="1">
    <source>
        <dbReference type="ARBA" id="ARBA00004651"/>
    </source>
</evidence>
<feature type="domain" description="TraD/TraG TraM recognition site" evidence="7">
    <location>
        <begin position="333"/>
        <end position="432"/>
    </location>
</feature>
<dbReference type="InterPro" id="IPR027417">
    <property type="entry name" value="P-loop_NTPase"/>
</dbReference>
<dbReference type="EMBL" id="BPFH01000012">
    <property type="protein sequence ID" value="GIT97120.1"/>
    <property type="molecule type" value="Genomic_DNA"/>
</dbReference>
<evidence type="ECO:0000256" key="3">
    <source>
        <dbReference type="ARBA" id="ARBA00022692"/>
    </source>
</evidence>
<evidence type="ECO:0000313" key="9">
    <source>
        <dbReference type="Proteomes" id="UP000786693"/>
    </source>
</evidence>
<protein>
    <recommendedName>
        <fullName evidence="7">TraD/TraG TraM recognition site domain-containing protein</fullName>
    </recommendedName>
</protein>
<keyword evidence="4" id="KW-1133">Transmembrane helix</keyword>
<dbReference type="InterPro" id="IPR032689">
    <property type="entry name" value="TraG-D_C"/>
</dbReference>
<dbReference type="PANTHER" id="PTHR37937">
    <property type="entry name" value="CONJUGATIVE TRANSFER: DNA TRANSPORT"/>
    <property type="match status" value="1"/>
</dbReference>
<evidence type="ECO:0000313" key="8">
    <source>
        <dbReference type="EMBL" id="GIT97120.1"/>
    </source>
</evidence>
<comment type="caution">
    <text evidence="8">The sequence shown here is derived from an EMBL/GenBank/DDBJ whole genome shotgun (WGS) entry which is preliminary data.</text>
</comment>
<dbReference type="RefSeq" id="WP_220750777.1">
    <property type="nucleotide sequence ID" value="NZ_BPFH01000012.1"/>
</dbReference>